<dbReference type="AlphaFoldDB" id="A0A3M7S8X7"/>
<comment type="caution">
    <text evidence="1">The sequence shown here is derived from an EMBL/GenBank/DDBJ whole genome shotgun (WGS) entry which is preliminary data.</text>
</comment>
<organism evidence="1 2">
    <name type="scientific">Brachionus plicatilis</name>
    <name type="common">Marine rotifer</name>
    <name type="synonym">Brachionus muelleri</name>
    <dbReference type="NCBI Taxonomy" id="10195"/>
    <lineage>
        <taxon>Eukaryota</taxon>
        <taxon>Metazoa</taxon>
        <taxon>Spiralia</taxon>
        <taxon>Gnathifera</taxon>
        <taxon>Rotifera</taxon>
        <taxon>Eurotatoria</taxon>
        <taxon>Monogononta</taxon>
        <taxon>Pseudotrocha</taxon>
        <taxon>Ploima</taxon>
        <taxon>Brachionidae</taxon>
        <taxon>Brachionus</taxon>
    </lineage>
</organism>
<evidence type="ECO:0000313" key="1">
    <source>
        <dbReference type="EMBL" id="RNA32115.1"/>
    </source>
</evidence>
<name>A0A3M7S8X7_BRAPC</name>
<keyword evidence="2" id="KW-1185">Reference proteome</keyword>
<sequence length="159" mass="18816">MIVLILKFDLKLQFAKKKFPISMLLLDFALNNLVKLLGNLNYWNTYLKPTKIYSKNQRNFIQIKIVSFLPFSCCAHQNSHLTLLGKFIYFHLSQIPKSDRGSRRLNIGARSENIFSLIELIQMIKILKLSNEMCLIIEYIKNFNFNEYSRLDFFLINIK</sequence>
<dbReference type="Proteomes" id="UP000276133">
    <property type="component" value="Unassembled WGS sequence"/>
</dbReference>
<accession>A0A3M7S8X7</accession>
<evidence type="ECO:0000313" key="2">
    <source>
        <dbReference type="Proteomes" id="UP000276133"/>
    </source>
</evidence>
<proteinExistence type="predicted"/>
<protein>
    <submittedName>
        <fullName evidence="1">Uncharacterized protein</fullName>
    </submittedName>
</protein>
<dbReference type="EMBL" id="REGN01001846">
    <property type="protein sequence ID" value="RNA32115.1"/>
    <property type="molecule type" value="Genomic_DNA"/>
</dbReference>
<gene>
    <name evidence="1" type="ORF">BpHYR1_000124</name>
</gene>
<reference evidence="1 2" key="1">
    <citation type="journal article" date="2018" name="Sci. Rep.">
        <title>Genomic signatures of local adaptation to the degree of environmental predictability in rotifers.</title>
        <authorList>
            <person name="Franch-Gras L."/>
            <person name="Hahn C."/>
            <person name="Garcia-Roger E.M."/>
            <person name="Carmona M.J."/>
            <person name="Serra M."/>
            <person name="Gomez A."/>
        </authorList>
    </citation>
    <scope>NUCLEOTIDE SEQUENCE [LARGE SCALE GENOMIC DNA]</scope>
    <source>
        <strain evidence="1">HYR1</strain>
    </source>
</reference>